<evidence type="ECO:0000256" key="6">
    <source>
        <dbReference type="SAM" id="Coils"/>
    </source>
</evidence>
<evidence type="ECO:0000259" key="9">
    <source>
        <dbReference type="Pfam" id="PF23797"/>
    </source>
</evidence>
<dbReference type="InterPro" id="IPR056165">
    <property type="entry name" value="Beta-prop_ELP1_2nd"/>
</dbReference>
<feature type="region of interest" description="Disordered" evidence="7">
    <location>
        <begin position="1228"/>
        <end position="1253"/>
    </location>
</feature>
<evidence type="ECO:0000259" key="10">
    <source>
        <dbReference type="Pfam" id="PF23878"/>
    </source>
</evidence>
<evidence type="ECO:0000313" key="13">
    <source>
        <dbReference type="EMBL" id="PCH36634.1"/>
    </source>
</evidence>
<evidence type="ECO:0000259" key="8">
    <source>
        <dbReference type="Pfam" id="PF04762"/>
    </source>
</evidence>
<comment type="pathway">
    <text evidence="1">tRNA modification; 5-methoxycarbonylmethyl-2-thiouridine-tRNA biosynthesis.</text>
</comment>
<organism evidence="13 14">
    <name type="scientific">Wolfiporia cocos (strain MD-104)</name>
    <name type="common">Brown rot fungus</name>
    <dbReference type="NCBI Taxonomy" id="742152"/>
    <lineage>
        <taxon>Eukaryota</taxon>
        <taxon>Fungi</taxon>
        <taxon>Dikarya</taxon>
        <taxon>Basidiomycota</taxon>
        <taxon>Agaricomycotina</taxon>
        <taxon>Agaricomycetes</taxon>
        <taxon>Polyporales</taxon>
        <taxon>Phaeolaceae</taxon>
        <taxon>Wolfiporia</taxon>
    </lineage>
</organism>
<evidence type="ECO:0000256" key="4">
    <source>
        <dbReference type="ARBA" id="ARBA00022694"/>
    </source>
</evidence>
<dbReference type="PIRSF" id="PIRSF017233">
    <property type="entry name" value="IKAP"/>
    <property type="match status" value="1"/>
</dbReference>
<evidence type="ECO:0000259" key="12">
    <source>
        <dbReference type="Pfam" id="PF23936"/>
    </source>
</evidence>
<proteinExistence type="inferred from homology"/>
<evidence type="ECO:0000256" key="5">
    <source>
        <dbReference type="PIRNR" id="PIRNR017233"/>
    </source>
</evidence>
<keyword evidence="5" id="KW-0539">Nucleus</keyword>
<comment type="subcellular location">
    <subcellularLocation>
        <location evidence="5">Cytoplasm</location>
    </subcellularLocation>
    <subcellularLocation>
        <location evidence="5">Nucleus</location>
    </subcellularLocation>
</comment>
<keyword evidence="4" id="KW-0819">tRNA processing</keyword>
<evidence type="ECO:0000256" key="3">
    <source>
        <dbReference type="ARBA" id="ARBA00022490"/>
    </source>
</evidence>
<dbReference type="GO" id="GO:0002926">
    <property type="term" value="P:tRNA wobble base 5-methoxycarbonylmethyl-2-thiouridinylation"/>
    <property type="evidence" value="ECO:0007669"/>
    <property type="project" value="TreeGrafter"/>
</dbReference>
<dbReference type="UniPathway" id="UPA00988"/>
<dbReference type="STRING" id="742152.A0A2H3JIX7"/>
<feature type="coiled-coil region" evidence="6">
    <location>
        <begin position="1166"/>
        <end position="1193"/>
    </location>
</feature>
<evidence type="ECO:0000259" key="11">
    <source>
        <dbReference type="Pfam" id="PF23925"/>
    </source>
</evidence>
<protein>
    <recommendedName>
        <fullName evidence="5">Elongator complex protein 1</fullName>
    </recommendedName>
</protein>
<feature type="domain" description="ELP1 N-terminal second beta-propeller" evidence="9">
    <location>
        <begin position="466"/>
        <end position="768"/>
    </location>
</feature>
<keyword evidence="13" id="KW-0808">Transferase</keyword>
<dbReference type="Pfam" id="PF23797">
    <property type="entry name" value="Beta-prop_ELP1_2nd"/>
    <property type="match status" value="1"/>
</dbReference>
<feature type="domain" description="ELP1 three-helical bundle" evidence="12">
    <location>
        <begin position="1154"/>
        <end position="1321"/>
    </location>
</feature>
<dbReference type="OMA" id="WRESLYC"/>
<dbReference type="EMBL" id="KB467887">
    <property type="protein sequence ID" value="PCH36634.1"/>
    <property type="molecule type" value="Genomic_DNA"/>
</dbReference>
<evidence type="ECO:0000256" key="2">
    <source>
        <dbReference type="ARBA" id="ARBA00006086"/>
    </source>
</evidence>
<keyword evidence="14" id="KW-1185">Reference proteome</keyword>
<feature type="domain" description="ELP1 TPR" evidence="10">
    <location>
        <begin position="977"/>
        <end position="1139"/>
    </location>
</feature>
<evidence type="ECO:0000256" key="7">
    <source>
        <dbReference type="SAM" id="MobiDB-lite"/>
    </source>
</evidence>
<feature type="domain" description="ELP1 alpha-solenoid" evidence="11">
    <location>
        <begin position="792"/>
        <end position="859"/>
    </location>
</feature>
<dbReference type="PANTHER" id="PTHR12747:SF0">
    <property type="entry name" value="ELONGATOR COMPLEX PROTEIN 1"/>
    <property type="match status" value="1"/>
</dbReference>
<dbReference type="PANTHER" id="PTHR12747">
    <property type="entry name" value="ELONGATOR COMPLEX PROTEIN 1"/>
    <property type="match status" value="1"/>
</dbReference>
<keyword evidence="6" id="KW-0175">Coiled coil</keyword>
<feature type="domain" description="ELP1 first N-terminal beta-propeller" evidence="8">
    <location>
        <begin position="85"/>
        <end position="428"/>
    </location>
</feature>
<dbReference type="Pfam" id="PF23936">
    <property type="entry name" value="HB_ELP1"/>
    <property type="match status" value="1"/>
</dbReference>
<dbReference type="Pfam" id="PF23925">
    <property type="entry name" value="A-sol_ELP1"/>
    <property type="match status" value="2"/>
</dbReference>
<evidence type="ECO:0000256" key="1">
    <source>
        <dbReference type="ARBA" id="ARBA00005043"/>
    </source>
</evidence>
<dbReference type="GO" id="GO:0005829">
    <property type="term" value="C:cytosol"/>
    <property type="evidence" value="ECO:0007669"/>
    <property type="project" value="TreeGrafter"/>
</dbReference>
<feature type="compositionally biased region" description="Basic residues" evidence="7">
    <location>
        <begin position="1235"/>
        <end position="1247"/>
    </location>
</feature>
<feature type="coiled-coil region" evidence="6">
    <location>
        <begin position="1293"/>
        <end position="1320"/>
    </location>
</feature>
<dbReference type="InterPro" id="IPR056166">
    <property type="entry name" value="TPR_ELP1"/>
</dbReference>
<name>A0A2H3JIX7_WOLCO</name>
<feature type="domain" description="ELP1 alpha-solenoid" evidence="11">
    <location>
        <begin position="868"/>
        <end position="970"/>
    </location>
</feature>
<dbReference type="Pfam" id="PF23878">
    <property type="entry name" value="TPR_ELP1"/>
    <property type="match status" value="1"/>
</dbReference>
<comment type="similarity">
    <text evidence="2 5">Belongs to the ELP1/IKA1 family.</text>
</comment>
<reference evidence="13 14" key="1">
    <citation type="journal article" date="2012" name="Science">
        <title>The Paleozoic origin of enzymatic lignin decomposition reconstructed from 31 fungal genomes.</title>
        <authorList>
            <person name="Floudas D."/>
            <person name="Binder M."/>
            <person name="Riley R."/>
            <person name="Barry K."/>
            <person name="Blanchette R.A."/>
            <person name="Henrissat B."/>
            <person name="Martinez A.T."/>
            <person name="Otillar R."/>
            <person name="Spatafora J.W."/>
            <person name="Yadav J.S."/>
            <person name="Aerts A."/>
            <person name="Benoit I."/>
            <person name="Boyd A."/>
            <person name="Carlson A."/>
            <person name="Copeland A."/>
            <person name="Coutinho P.M."/>
            <person name="de Vries R.P."/>
            <person name="Ferreira P."/>
            <person name="Findley K."/>
            <person name="Foster B."/>
            <person name="Gaskell J."/>
            <person name="Glotzer D."/>
            <person name="Gorecki P."/>
            <person name="Heitman J."/>
            <person name="Hesse C."/>
            <person name="Hori C."/>
            <person name="Igarashi K."/>
            <person name="Jurgens J.A."/>
            <person name="Kallen N."/>
            <person name="Kersten P."/>
            <person name="Kohler A."/>
            <person name="Kuees U."/>
            <person name="Kumar T.K.A."/>
            <person name="Kuo A."/>
            <person name="LaButti K."/>
            <person name="Larrondo L.F."/>
            <person name="Lindquist E."/>
            <person name="Ling A."/>
            <person name="Lombard V."/>
            <person name="Lucas S."/>
            <person name="Lundell T."/>
            <person name="Martin R."/>
            <person name="McLaughlin D.J."/>
            <person name="Morgenstern I."/>
            <person name="Morin E."/>
            <person name="Murat C."/>
            <person name="Nagy L.G."/>
            <person name="Nolan M."/>
            <person name="Ohm R.A."/>
            <person name="Patyshakuliyeva A."/>
            <person name="Rokas A."/>
            <person name="Ruiz-Duenas F.J."/>
            <person name="Sabat G."/>
            <person name="Salamov A."/>
            <person name="Samejima M."/>
            <person name="Schmutz J."/>
            <person name="Slot J.C."/>
            <person name="St John F."/>
            <person name="Stenlid J."/>
            <person name="Sun H."/>
            <person name="Sun S."/>
            <person name="Syed K."/>
            <person name="Tsang A."/>
            <person name="Wiebenga A."/>
            <person name="Young D."/>
            <person name="Pisabarro A."/>
            <person name="Eastwood D.C."/>
            <person name="Martin F."/>
            <person name="Cullen D."/>
            <person name="Grigoriev I.V."/>
            <person name="Hibbett D.S."/>
        </authorList>
    </citation>
    <scope>NUCLEOTIDE SEQUENCE [LARGE SCALE GENOMIC DNA]</scope>
    <source>
        <strain evidence="13 14">MD-104</strain>
    </source>
</reference>
<dbReference type="InterPro" id="IPR056169">
    <property type="entry name" value="HB_ELP1"/>
</dbReference>
<dbReference type="Proteomes" id="UP000218811">
    <property type="component" value="Unassembled WGS sequence"/>
</dbReference>
<dbReference type="GO" id="GO:0000049">
    <property type="term" value="F:tRNA binding"/>
    <property type="evidence" value="ECO:0007669"/>
    <property type="project" value="TreeGrafter"/>
</dbReference>
<dbReference type="InterPro" id="IPR056164">
    <property type="entry name" value="Beta-prop_ELP1_1st"/>
</dbReference>
<gene>
    <name evidence="13" type="ORF">WOLCODRAFT_167038</name>
</gene>
<dbReference type="GO" id="GO:0005634">
    <property type="term" value="C:nucleus"/>
    <property type="evidence" value="ECO:0007669"/>
    <property type="project" value="UniProtKB-SubCell"/>
</dbReference>
<dbReference type="GO" id="GO:0033588">
    <property type="term" value="C:elongator holoenzyme complex"/>
    <property type="evidence" value="ECO:0007669"/>
    <property type="project" value="InterPro"/>
</dbReference>
<dbReference type="SUPFAM" id="SSF69322">
    <property type="entry name" value="Tricorn protease domain 2"/>
    <property type="match status" value="1"/>
</dbReference>
<dbReference type="OrthoDB" id="40048at2759"/>
<dbReference type="InterPro" id="IPR006849">
    <property type="entry name" value="Elp1"/>
</dbReference>
<keyword evidence="3 5" id="KW-0963">Cytoplasm</keyword>
<dbReference type="Pfam" id="PF04762">
    <property type="entry name" value="Beta-prop_ELP1_1st"/>
    <property type="match status" value="1"/>
</dbReference>
<accession>A0A2H3JIX7</accession>
<evidence type="ECO:0000313" key="14">
    <source>
        <dbReference type="Proteomes" id="UP000218811"/>
    </source>
</evidence>
<dbReference type="InterPro" id="IPR056167">
    <property type="entry name" value="A-sol_ELP1"/>
</dbReference>
<comment type="function">
    <text evidence="5">Component of the elongator complex which is required for multiple tRNA modifications, including mcm5U (5-methoxycarbonylmethyl uridine), mcm5s2U (5-methoxycarbonylmethyl-2-thiouridine), and ncm5U (5-carbamoylmethyl uridine). The elongator complex catalyzes formation of carboxymethyluridine in the wobble base at position 34 in tRNAs.</text>
</comment>
<sequence>MRNISLSKITRDAIIQSEKHIGESPIPQTRLITTLTTDPEEDAVYVAVECRTGGEHVAGIDTEIWKVPGGEQIPSCIARHNAPPASSVSSLPDVSRHPETISLHLLLDTRALALITRAGDLVTIQLSEDGEQTEPEVEVVGSVEDGLRAAAWSPDSALLALITGGDKQILMTSTFDVLSEGPLHPAEFGADAPTALGWGAKHTQFHGSLGKRAAAAAATPIAVGMSPDDDKQARISWRGDGAYFVVSALEEHRPEGEAADAPVRLRRKMRVYDREGSLSSTSEPVPGLEHSLAWRPSGNLIVGTQRFAPGGGKAAGLWGLGEGREGRHDVVFFERNGLRHGEFGLREWAQTGQVRNRQEDVRRWGYRVREVGWSADSNVLSVWLEGAQEDVVQLWTTSNYHWYLKQEIAAPRVSSVPPRFTTVSWHPENALRLVLTTSTEIIQRTYAWETFSSSSKPPVDSGSVAVFDGLRILLTPFRTQNVPPPMSAHILELSGDRSSALATNDASAHAQIPIHASFSARRDLLAVLWETGLVELYDLRTHLGPGRGKVMDPLKIGQRIISPESSNHLAARQVVFVNGPEDEAQLAVLYTGSHDVVRCVSIKTETGEVTENFTAELAAHNGRLVPAEVGIIWQDPCGALYAVERTRDSSLSAASFSEFCFSAVQCTVPSGESKGESEQEPQPSLLYIGLSSSGRLYVVQEGVAARTLSSNVNSFTVASGFLIFTTTAHVAQFAPLSVLSNLLSTSEDTTISLPEWETRRVERGSRIVAAVPSTMSLVLQMPRGNLETINPRPMVMEIVRQDIDSANYRKAFLACRKHRIDLNVLIDHNREAFKQNLPHFVKEVDDVDYINLFLTSLGQGSLPAGLVSELCDGIRLELEKRDLKRYISSILTAYIMKRPPDHEAGLALLLRLRDSEPQLVEDAVKYIIFLVDADKLFDTALGMYDFSLVLMIAQHAQKDPREYLPFLRELRALDYYYQRFRIDDHLRRHQKALQNLSQAGSERFDEAMRYVEQHQLYDLALSIWKGTDCYESVLNIYGEWLFERREFKTAAFIFRSAKKVMKAMIAHEKALDWEELFELALQEQTPAEDIVSMAYRVAEDLASRKRYLDAARVLLDYAEDVKEAVTALVEGRHFAEARRIIALKSHPGLLIDLVHPGALECRAQIADEIGEMRDQLRKQVQRLRELKLRKVEEPDAFYGVEDMDLHNVDVMTDVSMAATAFTRYTQAPSSVSRASTKRSSRSKRKLERKVGSGRKGTVDEEEYLLKSVTKLVGRFNSAQADTANLLPHLFQFTEEYQNEGKALQKEVHDFEMELQAAVEEIWKKPSGVGGEENAESELAGGWAARMQEYEKQRQIDPLEKVSKPELAKPEWSLQLPVTV</sequence>
<dbReference type="GO" id="GO:0016301">
    <property type="term" value="F:kinase activity"/>
    <property type="evidence" value="ECO:0007669"/>
    <property type="project" value="UniProtKB-KW"/>
</dbReference>
<keyword evidence="13" id="KW-0418">Kinase</keyword>